<evidence type="ECO:0000313" key="2">
    <source>
        <dbReference type="Proteomes" id="UP001251085"/>
    </source>
</evidence>
<organism evidence="1 2">
    <name type="scientific">Paracoccus broussonetiae</name>
    <dbReference type="NCBI Taxonomy" id="3075834"/>
    <lineage>
        <taxon>Bacteria</taxon>
        <taxon>Pseudomonadati</taxon>
        <taxon>Pseudomonadota</taxon>
        <taxon>Alphaproteobacteria</taxon>
        <taxon>Rhodobacterales</taxon>
        <taxon>Paracoccaceae</taxon>
        <taxon>Paracoccus</taxon>
    </lineage>
</organism>
<protein>
    <recommendedName>
        <fullName evidence="3">Ead/Ea22-like family protein</fullName>
    </recommendedName>
</protein>
<keyword evidence="2" id="KW-1185">Reference proteome</keyword>
<evidence type="ECO:0000313" key="1">
    <source>
        <dbReference type="EMBL" id="MDT1061158.1"/>
    </source>
</evidence>
<accession>A0ABU3EAA9</accession>
<comment type="caution">
    <text evidence="1">The sequence shown here is derived from an EMBL/GenBank/DDBJ whole genome shotgun (WGS) entry which is preliminary data.</text>
</comment>
<dbReference type="Proteomes" id="UP001251085">
    <property type="component" value="Unassembled WGS sequence"/>
</dbReference>
<evidence type="ECO:0008006" key="3">
    <source>
        <dbReference type="Google" id="ProtNLM"/>
    </source>
</evidence>
<gene>
    <name evidence="1" type="ORF">RM190_04755</name>
</gene>
<name>A0ABU3EAA9_9RHOB</name>
<proteinExistence type="predicted"/>
<dbReference type="RefSeq" id="WP_311758262.1">
    <property type="nucleotide sequence ID" value="NZ_JAVRQI010000003.1"/>
</dbReference>
<sequence>MKKLDPTGKEVNAFMEAMGHPSRFQTGDDIRNILGLVIQAALARVDALTKERDFEQSSRLTSESQMGVEIDRLIRERDAAIKERNQWCIDYNALTTRFDDLTDKLAASGAVAEAMRVKIEALRTDPSSSIMQDAYWAKTWDACIDRVLELIPTDAAAALAEHDKRVREKERAEIVAILDHCCGDEGLQPATGWTDTFIAAWNTGGLDHLFAAKAAILVRKEG</sequence>
<reference evidence="2" key="1">
    <citation type="submission" date="2023-07" db="EMBL/GenBank/DDBJ databases">
        <title>Characterization of two Paracoccaceae strains isolated from Phycosphere and proposal of Xinfangfangia lacusdiani sp. nov.</title>
        <authorList>
            <person name="Deng Y."/>
            <person name="Zhang Y.Q."/>
        </authorList>
    </citation>
    <scope>NUCLEOTIDE SEQUENCE [LARGE SCALE GENOMIC DNA]</scope>
    <source>
        <strain evidence="2">CPCC 101403</strain>
    </source>
</reference>
<dbReference type="EMBL" id="JAVRQI010000003">
    <property type="protein sequence ID" value="MDT1061158.1"/>
    <property type="molecule type" value="Genomic_DNA"/>
</dbReference>